<reference evidence="2 3" key="1">
    <citation type="journal article" date="2003" name="Int. J. Syst. Evol. Microbiol.">
        <title>Halobacillus salinus sp. nov., isolated from a salt lake on the coast of the East Sea in Korea.</title>
        <authorList>
            <person name="Yoon J.H."/>
            <person name="Kang K.H."/>
            <person name="Park Y.H."/>
        </authorList>
    </citation>
    <scope>NUCLEOTIDE SEQUENCE [LARGE SCALE GENOMIC DNA]</scope>
    <source>
        <strain evidence="2 3">HSL-3</strain>
    </source>
</reference>
<protein>
    <submittedName>
        <fullName evidence="2">Uncharacterized protein</fullName>
    </submittedName>
</protein>
<dbReference type="RefSeq" id="WP_135328721.1">
    <property type="nucleotide sequence ID" value="NZ_SRJC01000008.1"/>
</dbReference>
<proteinExistence type="predicted"/>
<keyword evidence="1" id="KW-0472">Membrane</keyword>
<dbReference type="Proteomes" id="UP000297982">
    <property type="component" value="Unassembled WGS sequence"/>
</dbReference>
<keyword evidence="1" id="KW-0812">Transmembrane</keyword>
<keyword evidence="1" id="KW-1133">Transmembrane helix</keyword>
<comment type="caution">
    <text evidence="2">The sequence shown here is derived from an EMBL/GenBank/DDBJ whole genome shotgun (WGS) entry which is preliminary data.</text>
</comment>
<dbReference type="AlphaFoldDB" id="A0A4Z0GWI7"/>
<evidence type="ECO:0000313" key="2">
    <source>
        <dbReference type="EMBL" id="TGB01114.1"/>
    </source>
</evidence>
<dbReference type="STRING" id="192814.GCA_900166575_00257"/>
<evidence type="ECO:0000256" key="1">
    <source>
        <dbReference type="SAM" id="Phobius"/>
    </source>
</evidence>
<evidence type="ECO:0000313" key="3">
    <source>
        <dbReference type="Proteomes" id="UP000297982"/>
    </source>
</evidence>
<dbReference type="EMBL" id="SRJC01000008">
    <property type="protein sequence ID" value="TGB01114.1"/>
    <property type="molecule type" value="Genomic_DNA"/>
</dbReference>
<feature type="transmembrane region" description="Helical" evidence="1">
    <location>
        <begin position="282"/>
        <end position="302"/>
    </location>
</feature>
<sequence>MRQELSFVPDLIEQYGNKATESVLSNIEQDSLETVNSSTKRDFESLSEVMEAEQEIPTSTLEYFKQLQNYMEIGNGADTYYKSIDFKSIGSSAVNMYGLNGGAEDVLNQQYKKAEQRKKELVGNQEHLSFFFNGFKFEMHTLLFKDLGRFLLFEAMVLTVLISAYITTFEFENRTDSTLFSTKRGRKLMKDKWIAACISSFTFSSLLFTISLAIYFLMYDYRGVFFSSFSNIFMAETELPYITWWNLTFLEYLFFFIGTGLLLQTLFSSLTYLLSIKWRNSYYSYIAFAILFGAFTLLAGLIPGNTPLFFAGQFTPFTMMMNPQTWFTINNPLTVFPFYEAATITTWGTALTFLCYTSYRRFLRQSLI</sequence>
<accession>A0A4Z0GWI7</accession>
<feature type="transmembrane region" description="Helical" evidence="1">
    <location>
        <begin position="252"/>
        <end position="275"/>
    </location>
</feature>
<feature type="transmembrane region" description="Helical" evidence="1">
    <location>
        <begin position="150"/>
        <end position="172"/>
    </location>
</feature>
<gene>
    <name evidence="2" type="ORF">E4663_18355</name>
</gene>
<organism evidence="2 3">
    <name type="scientific">Halobacillus salinus</name>
    <dbReference type="NCBI Taxonomy" id="192814"/>
    <lineage>
        <taxon>Bacteria</taxon>
        <taxon>Bacillati</taxon>
        <taxon>Bacillota</taxon>
        <taxon>Bacilli</taxon>
        <taxon>Bacillales</taxon>
        <taxon>Bacillaceae</taxon>
        <taxon>Halobacillus</taxon>
    </lineage>
</organism>
<feature type="transmembrane region" description="Helical" evidence="1">
    <location>
        <begin position="336"/>
        <end position="359"/>
    </location>
</feature>
<feature type="transmembrane region" description="Helical" evidence="1">
    <location>
        <begin position="193"/>
        <end position="218"/>
    </location>
</feature>
<name>A0A4Z0GWI7_9BACI</name>
<keyword evidence="3" id="KW-1185">Reference proteome</keyword>